<dbReference type="SUPFAM" id="SSF50156">
    <property type="entry name" value="PDZ domain-like"/>
    <property type="match status" value="1"/>
</dbReference>
<dbReference type="SUPFAM" id="SSF52096">
    <property type="entry name" value="ClpP/crotonase"/>
    <property type="match status" value="1"/>
</dbReference>
<evidence type="ECO:0000313" key="3">
    <source>
        <dbReference type="EMBL" id="GAA4898923.1"/>
    </source>
</evidence>
<dbReference type="Proteomes" id="UP001499988">
    <property type="component" value="Unassembled WGS sequence"/>
</dbReference>
<dbReference type="RefSeq" id="WP_345336815.1">
    <property type="nucleotide sequence ID" value="NZ_BAABJZ010000100.1"/>
</dbReference>
<dbReference type="Pfam" id="PF03572">
    <property type="entry name" value="Peptidase_S41"/>
    <property type="match status" value="1"/>
</dbReference>
<dbReference type="PANTHER" id="PTHR32060:SF22">
    <property type="entry name" value="CARBOXYL-TERMINAL-PROCESSING PEPTIDASE 3, CHLOROPLASTIC"/>
    <property type="match status" value="1"/>
</dbReference>
<evidence type="ECO:0000313" key="4">
    <source>
        <dbReference type="Proteomes" id="UP001499988"/>
    </source>
</evidence>
<evidence type="ECO:0000259" key="1">
    <source>
        <dbReference type="Pfam" id="PF00595"/>
    </source>
</evidence>
<dbReference type="Gene3D" id="2.30.42.10">
    <property type="match status" value="1"/>
</dbReference>
<reference evidence="4" key="1">
    <citation type="journal article" date="2019" name="Int. J. Syst. Evol. Microbiol.">
        <title>The Global Catalogue of Microorganisms (GCM) 10K type strain sequencing project: providing services to taxonomists for standard genome sequencing and annotation.</title>
        <authorList>
            <consortium name="The Broad Institute Genomics Platform"/>
            <consortium name="The Broad Institute Genome Sequencing Center for Infectious Disease"/>
            <person name="Wu L."/>
            <person name="Ma J."/>
        </authorList>
    </citation>
    <scope>NUCLEOTIDE SEQUENCE [LARGE SCALE GENOMIC DNA]</scope>
    <source>
        <strain evidence="4">JCM 18401</strain>
    </source>
</reference>
<sequence length="452" mass="48649">MRSYSDDTYLWYSEIFDRDPGPYEVIEYFELLKTTALTPSGAPKDQFHFSMSTEEWDQLSQSGASYGYGMNITIAQGQGITRTVTITFSEPDSPAADADIARGARLISIDGVNIANANDQGSIDILNAGLFPSKAGKQTEFVVRDLGAVADRTVTLTATTVVATPVQNTQVLDTDSGRVGYLQFNSFNSPAERGLFDAFTELSDAQVDDLVIDLRYNGGGLVWLSSQLAYMIAGPEATEDKTYERMSFNDKYPTTNPLTGKMLSPTPFWPTTIGFAPEMLVKGLDLPTLSLERVFILTTAGTCSASEALINGLRGIDVEVILIGGTTCGKPYGYNPTPNCDTTYFTIQFEGMNHKGFGAYSDGFAPSPNPMLPTDVQGCRAGDDLGHALGDVNEGMFSAALAYRQTGTCPLAVSGKVASPAAAAVPFVDEGFMLEDTRPQSQARGNRILTRP</sequence>
<name>A0ABP9FE11_9GAMM</name>
<dbReference type="InterPro" id="IPR001478">
    <property type="entry name" value="PDZ"/>
</dbReference>
<protein>
    <submittedName>
        <fullName evidence="3">S41 family peptidase</fullName>
    </submittedName>
</protein>
<dbReference type="InterPro" id="IPR029045">
    <property type="entry name" value="ClpP/crotonase-like_dom_sf"/>
</dbReference>
<comment type="caution">
    <text evidence="3">The sequence shown here is derived from an EMBL/GenBank/DDBJ whole genome shotgun (WGS) entry which is preliminary data.</text>
</comment>
<feature type="domain" description="PDZ" evidence="1">
    <location>
        <begin position="65"/>
        <end position="119"/>
    </location>
</feature>
<dbReference type="InterPro" id="IPR005151">
    <property type="entry name" value="Tail-specific_protease"/>
</dbReference>
<keyword evidence="4" id="KW-1185">Reference proteome</keyword>
<feature type="domain" description="Tail specific protease" evidence="2">
    <location>
        <begin position="178"/>
        <end position="339"/>
    </location>
</feature>
<gene>
    <name evidence="3" type="ORF">GCM10023333_35570</name>
</gene>
<organism evidence="3 4">
    <name type="scientific">Ferrimonas pelagia</name>
    <dbReference type="NCBI Taxonomy" id="1177826"/>
    <lineage>
        <taxon>Bacteria</taxon>
        <taxon>Pseudomonadati</taxon>
        <taxon>Pseudomonadota</taxon>
        <taxon>Gammaproteobacteria</taxon>
        <taxon>Alteromonadales</taxon>
        <taxon>Ferrimonadaceae</taxon>
        <taxon>Ferrimonas</taxon>
    </lineage>
</organism>
<dbReference type="Gene3D" id="3.90.226.10">
    <property type="entry name" value="2-enoyl-CoA Hydratase, Chain A, domain 1"/>
    <property type="match status" value="1"/>
</dbReference>
<accession>A0ABP9FE11</accession>
<proteinExistence type="predicted"/>
<dbReference type="InterPro" id="IPR036034">
    <property type="entry name" value="PDZ_sf"/>
</dbReference>
<dbReference type="Pfam" id="PF00595">
    <property type="entry name" value="PDZ"/>
    <property type="match status" value="1"/>
</dbReference>
<evidence type="ECO:0000259" key="2">
    <source>
        <dbReference type="Pfam" id="PF03572"/>
    </source>
</evidence>
<dbReference type="PANTHER" id="PTHR32060">
    <property type="entry name" value="TAIL-SPECIFIC PROTEASE"/>
    <property type="match status" value="1"/>
</dbReference>
<dbReference type="Gene3D" id="3.30.750.170">
    <property type="match status" value="1"/>
</dbReference>
<dbReference type="EMBL" id="BAABJZ010000100">
    <property type="protein sequence ID" value="GAA4898923.1"/>
    <property type="molecule type" value="Genomic_DNA"/>
</dbReference>